<dbReference type="AlphaFoldDB" id="X0Y5J3"/>
<protein>
    <submittedName>
        <fullName evidence="1">Uncharacterized protein</fullName>
    </submittedName>
</protein>
<reference evidence="1" key="1">
    <citation type="journal article" date="2014" name="Front. Microbiol.">
        <title>High frequency of phylogenetically diverse reductive dehalogenase-homologous genes in deep subseafloor sedimentary metagenomes.</title>
        <authorList>
            <person name="Kawai M."/>
            <person name="Futagami T."/>
            <person name="Toyoda A."/>
            <person name="Takaki Y."/>
            <person name="Nishi S."/>
            <person name="Hori S."/>
            <person name="Arai W."/>
            <person name="Tsubouchi T."/>
            <person name="Morono Y."/>
            <person name="Uchiyama I."/>
            <person name="Ito T."/>
            <person name="Fujiyama A."/>
            <person name="Inagaki F."/>
            <person name="Takami H."/>
        </authorList>
    </citation>
    <scope>NUCLEOTIDE SEQUENCE</scope>
    <source>
        <strain evidence="1">Expedition CK06-06</strain>
    </source>
</reference>
<dbReference type="EMBL" id="BARS01053397">
    <property type="protein sequence ID" value="GAG51219.1"/>
    <property type="molecule type" value="Genomic_DNA"/>
</dbReference>
<comment type="caution">
    <text evidence="1">The sequence shown here is derived from an EMBL/GenBank/DDBJ whole genome shotgun (WGS) entry which is preliminary data.</text>
</comment>
<organism evidence="1">
    <name type="scientific">marine sediment metagenome</name>
    <dbReference type="NCBI Taxonomy" id="412755"/>
    <lineage>
        <taxon>unclassified sequences</taxon>
        <taxon>metagenomes</taxon>
        <taxon>ecological metagenomes</taxon>
    </lineage>
</organism>
<name>X0Y5J3_9ZZZZ</name>
<gene>
    <name evidence="1" type="ORF">S01H1_79239</name>
</gene>
<evidence type="ECO:0000313" key="1">
    <source>
        <dbReference type="EMBL" id="GAG51219.1"/>
    </source>
</evidence>
<sequence>QFGLGLLKDGTPALFKYRYHDLEGKEWAANYPLPRANVWGERIADIGAHPLARHLATATGASFSAAAGQRRSGYAVMGKIPFEEVKLVGGGDVKRTGITDTTGRPGEIVRIGVAFDGISSWGREQDFKVYWPTGVMFSDPTRSYPFVFRGEGRGE</sequence>
<proteinExistence type="predicted"/>
<accession>X0Y5J3</accession>
<feature type="non-terminal residue" evidence="1">
    <location>
        <position position="1"/>
    </location>
</feature>